<dbReference type="Gene3D" id="3.30.70.141">
    <property type="entry name" value="Nucleoside diphosphate kinase-like domain"/>
    <property type="match status" value="1"/>
</dbReference>
<accession>A0A934KBJ7</accession>
<evidence type="ECO:0000256" key="6">
    <source>
        <dbReference type="ARBA" id="ARBA00023080"/>
    </source>
</evidence>
<dbReference type="PANTHER" id="PTHR11349">
    <property type="entry name" value="NUCLEOSIDE DIPHOSPHATE KINASE"/>
    <property type="match status" value="1"/>
</dbReference>
<evidence type="ECO:0000256" key="4">
    <source>
        <dbReference type="ARBA" id="ARBA00022679"/>
    </source>
</evidence>
<dbReference type="PRINTS" id="PR01243">
    <property type="entry name" value="NUCDPKINASE"/>
</dbReference>
<keyword evidence="11" id="KW-1185">Reference proteome</keyword>
<keyword evidence="5" id="KW-0418">Kinase</keyword>
<dbReference type="EC" id="2.7.4.6" evidence="3"/>
<evidence type="ECO:0000256" key="5">
    <source>
        <dbReference type="ARBA" id="ARBA00022777"/>
    </source>
</evidence>
<dbReference type="Proteomes" id="UP000612893">
    <property type="component" value="Unassembled WGS sequence"/>
</dbReference>
<organism evidence="10 11">
    <name type="scientific">Candidatus Nephthysia bennettiae</name>
    <dbReference type="NCBI Taxonomy" id="3127016"/>
    <lineage>
        <taxon>Bacteria</taxon>
        <taxon>Bacillati</taxon>
        <taxon>Candidatus Dormiibacterota</taxon>
        <taxon>Candidatus Dormibacteria</taxon>
        <taxon>Candidatus Dormibacterales</taxon>
        <taxon>Candidatus Dormibacteraceae</taxon>
        <taxon>Candidatus Nephthysia</taxon>
    </lineage>
</organism>
<evidence type="ECO:0000256" key="1">
    <source>
        <dbReference type="ARBA" id="ARBA00001946"/>
    </source>
</evidence>
<dbReference type="SUPFAM" id="SSF54919">
    <property type="entry name" value="Nucleoside diphosphate kinase, NDK"/>
    <property type="match status" value="1"/>
</dbReference>
<dbReference type="InterPro" id="IPR036850">
    <property type="entry name" value="NDK-like_dom_sf"/>
</dbReference>
<feature type="binding site" evidence="7">
    <location>
        <position position="59"/>
    </location>
    <ligand>
        <name>ATP</name>
        <dbReference type="ChEBI" id="CHEBI:30616"/>
    </ligand>
</feature>
<feature type="binding site" evidence="7">
    <location>
        <position position="94"/>
    </location>
    <ligand>
        <name>ATP</name>
        <dbReference type="ChEBI" id="CHEBI:30616"/>
    </ligand>
</feature>
<evidence type="ECO:0000313" key="11">
    <source>
        <dbReference type="Proteomes" id="UP000612893"/>
    </source>
</evidence>
<feature type="binding site" evidence="7">
    <location>
        <position position="9"/>
    </location>
    <ligand>
        <name>ATP</name>
        <dbReference type="ChEBI" id="CHEBI:30616"/>
    </ligand>
</feature>
<sequence length="207" mass="23593">MTEALLIFKPDSAHRLAVRAGLWSWLQTERDWKLGALTWYQPPRELIHSHYDFLQGRPFFPWLVDFMTALPVLVGRIEAEPEGLERMRYELGETRIHESRPGSLRERYGIGGGVNVLHISDSPESGEREIQLWRRYLPLDGIDVDLPDANGHPDHTFHLRSLAAQYAAGVHAELAAQEIRRLLRDESELSADGFEALTRVVQGAFTS</sequence>
<dbReference type="RefSeq" id="WP_338204671.1">
    <property type="nucleotide sequence ID" value="NZ_JAEKNR010000217.1"/>
</dbReference>
<comment type="cofactor">
    <cofactor evidence="1">
        <name>Mg(2+)</name>
        <dbReference type="ChEBI" id="CHEBI:18420"/>
    </cofactor>
</comment>
<evidence type="ECO:0000259" key="9">
    <source>
        <dbReference type="SMART" id="SM00562"/>
    </source>
</evidence>
<evidence type="ECO:0000256" key="3">
    <source>
        <dbReference type="ARBA" id="ARBA00012966"/>
    </source>
</evidence>
<feature type="binding site" evidence="7">
    <location>
        <position position="105"/>
    </location>
    <ligand>
        <name>ATP</name>
        <dbReference type="ChEBI" id="CHEBI:30616"/>
    </ligand>
</feature>
<dbReference type="EMBL" id="JAEKNR010000217">
    <property type="protein sequence ID" value="MBJ7600722.1"/>
    <property type="molecule type" value="Genomic_DNA"/>
</dbReference>
<proteinExistence type="inferred from homology"/>
<evidence type="ECO:0000256" key="2">
    <source>
        <dbReference type="ARBA" id="ARBA00008142"/>
    </source>
</evidence>
<evidence type="ECO:0000256" key="7">
    <source>
        <dbReference type="PROSITE-ProRule" id="PRU00706"/>
    </source>
</evidence>
<comment type="caution">
    <text evidence="10">The sequence shown here is derived from an EMBL/GenBank/DDBJ whole genome shotgun (WGS) entry which is preliminary data.</text>
</comment>
<dbReference type="SMART" id="SM00562">
    <property type="entry name" value="NDK"/>
    <property type="match status" value="1"/>
</dbReference>
<dbReference type="GO" id="GO:0006183">
    <property type="term" value="P:GTP biosynthetic process"/>
    <property type="evidence" value="ECO:0007669"/>
    <property type="project" value="InterPro"/>
</dbReference>
<dbReference type="PROSITE" id="PS51374">
    <property type="entry name" value="NDPK_LIKE"/>
    <property type="match status" value="1"/>
</dbReference>
<reference evidence="10" key="1">
    <citation type="submission" date="2020-10" db="EMBL/GenBank/DDBJ databases">
        <title>Ca. Dormibacterota MAGs.</title>
        <authorList>
            <person name="Montgomery K."/>
        </authorList>
    </citation>
    <scope>NUCLEOTIDE SEQUENCE [LARGE SCALE GENOMIC DNA]</scope>
    <source>
        <strain evidence="10">SC8812_S17_10</strain>
    </source>
</reference>
<feature type="active site" description="Pros-phosphohistidine intermediate" evidence="7">
    <location>
        <position position="118"/>
    </location>
</feature>
<protein>
    <recommendedName>
        <fullName evidence="3">nucleoside-diphosphate kinase</fullName>
        <ecNumber evidence="3">2.7.4.6</ecNumber>
    </recommendedName>
</protein>
<dbReference type="InterPro" id="IPR001564">
    <property type="entry name" value="Nucleoside_diP_kinase"/>
</dbReference>
<keyword evidence="6" id="KW-0546">Nucleotide metabolism</keyword>
<dbReference type="GO" id="GO:0006241">
    <property type="term" value="P:CTP biosynthetic process"/>
    <property type="evidence" value="ECO:0007669"/>
    <property type="project" value="InterPro"/>
</dbReference>
<dbReference type="GO" id="GO:0004550">
    <property type="term" value="F:nucleoside diphosphate kinase activity"/>
    <property type="evidence" value="ECO:0007669"/>
    <property type="project" value="UniProtKB-EC"/>
</dbReference>
<evidence type="ECO:0000313" key="10">
    <source>
        <dbReference type="EMBL" id="MBJ7600722.1"/>
    </source>
</evidence>
<feature type="domain" description="Nucleoside diphosphate kinase-like" evidence="9">
    <location>
        <begin position="1"/>
        <end position="141"/>
    </location>
</feature>
<feature type="binding site" evidence="7">
    <location>
        <position position="88"/>
    </location>
    <ligand>
        <name>ATP</name>
        <dbReference type="ChEBI" id="CHEBI:30616"/>
    </ligand>
</feature>
<feature type="binding site" evidence="7">
    <location>
        <position position="115"/>
    </location>
    <ligand>
        <name>ATP</name>
        <dbReference type="ChEBI" id="CHEBI:30616"/>
    </ligand>
</feature>
<evidence type="ECO:0000256" key="8">
    <source>
        <dbReference type="RuleBase" id="RU004011"/>
    </source>
</evidence>
<dbReference type="GO" id="GO:0006228">
    <property type="term" value="P:UTP biosynthetic process"/>
    <property type="evidence" value="ECO:0007669"/>
    <property type="project" value="InterPro"/>
</dbReference>
<keyword evidence="4" id="KW-0808">Transferase</keyword>
<comment type="similarity">
    <text evidence="2 7 8">Belongs to the NDK family.</text>
</comment>
<dbReference type="InterPro" id="IPR034907">
    <property type="entry name" value="NDK-like_dom"/>
</dbReference>
<name>A0A934KBJ7_9BACT</name>
<gene>
    <name evidence="10" type="ORF">JF922_21965</name>
</gene>
<dbReference type="Pfam" id="PF00334">
    <property type="entry name" value="NDK"/>
    <property type="match status" value="1"/>
</dbReference>
<dbReference type="AlphaFoldDB" id="A0A934KBJ7"/>